<dbReference type="PANTHER" id="PTHR45947">
    <property type="entry name" value="SULFOQUINOVOSYL TRANSFERASE SQD2"/>
    <property type="match status" value="1"/>
</dbReference>
<evidence type="ECO:0000313" key="4">
    <source>
        <dbReference type="Proteomes" id="UP000424805"/>
    </source>
</evidence>
<dbReference type="InterPro" id="IPR001296">
    <property type="entry name" value="Glyco_trans_1"/>
</dbReference>
<sequence length="369" mass="42997">MDRKKRLLVFHPYLATYRIDVYNRFTQDYEVKVVLTGHPDEIVNLGFSLEKVNLQAKFDYKYYNKGIYVGRHLLSLVYVKAIKEFRPDIVLAHEYGINTLAAILSRWFYKFKLFLTCDDSLQMAQEYSNRRKLLRNFIVSHVDGFFVVSTKTKEFLNELYPKAHCQFIYFPIIQNDVYLEQKINANKEKAEEYIRKYQLENKKILLYVGRFDPVKNIPLLLNAYAEIKNDEMRLVLVGDGEMKPTVREKIKKLNIENEVIQTGALYGDDLYAWYYLADFSILASYQEAFGAVVNEALAGGCFALVSDHAGAHTLIQNGVNGYVFRSGDKSDLKSKLELTFKSPKKILHRSNMLKTFEDFYQNIINAFNC</sequence>
<accession>A0A7J4XVN8</accession>
<evidence type="ECO:0000313" key="3">
    <source>
        <dbReference type="EMBL" id="KAA4625168.1"/>
    </source>
</evidence>
<evidence type="ECO:0000259" key="1">
    <source>
        <dbReference type="Pfam" id="PF00534"/>
    </source>
</evidence>
<dbReference type="Gene3D" id="3.40.50.2000">
    <property type="entry name" value="Glycogen Phosphorylase B"/>
    <property type="match status" value="2"/>
</dbReference>
<dbReference type="SUPFAM" id="SSF53756">
    <property type="entry name" value="UDP-Glycosyltransferase/glycogen phosphorylase"/>
    <property type="match status" value="1"/>
</dbReference>
<dbReference type="Proteomes" id="UP000424805">
    <property type="component" value="Unassembled WGS sequence"/>
</dbReference>
<proteinExistence type="predicted"/>
<feature type="domain" description="Glycosyl transferase family 1" evidence="1">
    <location>
        <begin position="191"/>
        <end position="345"/>
    </location>
</feature>
<dbReference type="GO" id="GO:0016757">
    <property type="term" value="F:glycosyltransferase activity"/>
    <property type="evidence" value="ECO:0007669"/>
    <property type="project" value="InterPro"/>
</dbReference>
<keyword evidence="3" id="KW-0808">Transferase</keyword>
<comment type="caution">
    <text evidence="3">The sequence shown here is derived from an EMBL/GenBank/DDBJ whole genome shotgun (WGS) entry which is preliminary data.</text>
</comment>
<reference evidence="3 4" key="1">
    <citation type="journal article" date="2019" name="Nat. Med.">
        <title>A library of human gut bacterial isolates paired with longitudinal multiomics data enables mechanistic microbiome research.</title>
        <authorList>
            <person name="Poyet M."/>
            <person name="Groussin M."/>
            <person name="Gibbons S.M."/>
            <person name="Avila-Pacheco J."/>
            <person name="Jiang X."/>
            <person name="Kearney S.M."/>
            <person name="Perrotta A.R."/>
            <person name="Berdy B."/>
            <person name="Zhao S."/>
            <person name="Lieberman T.D."/>
            <person name="Swanson P.K."/>
            <person name="Smith M."/>
            <person name="Roesemann S."/>
            <person name="Alexander J.E."/>
            <person name="Rich S.A."/>
            <person name="Livny J."/>
            <person name="Vlamakis H."/>
            <person name="Clish C."/>
            <person name="Bullock K."/>
            <person name="Deik A."/>
            <person name="Scott J."/>
            <person name="Pierce K.A."/>
            <person name="Xavier R.J."/>
            <person name="Alm E.J."/>
        </authorList>
    </citation>
    <scope>NUCLEOTIDE SEQUENCE [LARGE SCALE GENOMIC DNA]</scope>
    <source>
        <strain evidence="3 4">BIOML-A15</strain>
    </source>
</reference>
<protein>
    <submittedName>
        <fullName evidence="3">Glycosyltransferase family 4 protein</fullName>
    </submittedName>
</protein>
<organism evidence="3 4">
    <name type="scientific">Bacteroides ovatus</name>
    <dbReference type="NCBI Taxonomy" id="28116"/>
    <lineage>
        <taxon>Bacteria</taxon>
        <taxon>Pseudomonadati</taxon>
        <taxon>Bacteroidota</taxon>
        <taxon>Bacteroidia</taxon>
        <taxon>Bacteroidales</taxon>
        <taxon>Bacteroidaceae</taxon>
        <taxon>Bacteroides</taxon>
    </lineage>
</organism>
<dbReference type="InterPro" id="IPR050194">
    <property type="entry name" value="Glycosyltransferase_grp1"/>
</dbReference>
<feature type="domain" description="Glycosyltransferase subfamily 4-like N-terminal" evidence="2">
    <location>
        <begin position="28"/>
        <end position="168"/>
    </location>
</feature>
<dbReference type="EMBL" id="VWFP01000016">
    <property type="protein sequence ID" value="KAA4625168.1"/>
    <property type="molecule type" value="Genomic_DNA"/>
</dbReference>
<gene>
    <name evidence="3" type="ORF">F3B90_16325</name>
</gene>
<dbReference type="Pfam" id="PF13439">
    <property type="entry name" value="Glyco_transf_4"/>
    <property type="match status" value="1"/>
</dbReference>
<dbReference type="InterPro" id="IPR028098">
    <property type="entry name" value="Glyco_trans_4-like_N"/>
</dbReference>
<name>A0A7J4XVN8_BACOV</name>
<dbReference type="CDD" id="cd03801">
    <property type="entry name" value="GT4_PimA-like"/>
    <property type="match status" value="1"/>
</dbReference>
<dbReference type="AlphaFoldDB" id="A0A7J4XVN8"/>
<dbReference type="PANTHER" id="PTHR45947:SF3">
    <property type="entry name" value="SULFOQUINOVOSYL TRANSFERASE SQD2"/>
    <property type="match status" value="1"/>
</dbReference>
<dbReference type="Pfam" id="PF00534">
    <property type="entry name" value="Glycos_transf_1"/>
    <property type="match status" value="1"/>
</dbReference>
<evidence type="ECO:0000259" key="2">
    <source>
        <dbReference type="Pfam" id="PF13439"/>
    </source>
</evidence>